<dbReference type="GO" id="GO:0016787">
    <property type="term" value="F:hydrolase activity"/>
    <property type="evidence" value="ECO:0007669"/>
    <property type="project" value="UniProtKB-KW"/>
</dbReference>
<gene>
    <name evidence="1" type="ORF">K470DRAFT_260964</name>
</gene>
<dbReference type="EMBL" id="MU006052">
    <property type="protein sequence ID" value="KAF2857302.1"/>
    <property type="molecule type" value="Genomic_DNA"/>
</dbReference>
<dbReference type="SUPFAM" id="SSF55811">
    <property type="entry name" value="Nudix"/>
    <property type="match status" value="1"/>
</dbReference>
<sequence>MPRPRPPSPEPIYLNIPCHKLVIGCGVAIFHLSTARVVLCYHTREDYYFLPKGRRNAGEGTKTAAEREGFEESGYRNRVLPLPIAHCQPYEDGAGVVEARTARPFVTEPILTQILPLANQRQYMLFWYVAETVPRELETGVDGGYVPPVPWEEGLTLRQRIVAEDAYEPVHHAGTGVNQEESYYVGQLVPVEEAVEKLRGSSMANVVRNGWRCIRLRAQMEYEMEMRARGEP</sequence>
<proteinExistence type="predicted"/>
<dbReference type="PROSITE" id="PS00893">
    <property type="entry name" value="NUDIX_BOX"/>
    <property type="match status" value="1"/>
</dbReference>
<dbReference type="InterPro" id="IPR015797">
    <property type="entry name" value="NUDIX_hydrolase-like_dom_sf"/>
</dbReference>
<dbReference type="InterPro" id="IPR020084">
    <property type="entry name" value="NUDIX_hydrolase_CS"/>
</dbReference>
<dbReference type="AlphaFoldDB" id="A0A6A7BQ88"/>
<name>A0A6A7BQ88_9PEZI</name>
<evidence type="ECO:0000313" key="1">
    <source>
        <dbReference type="EMBL" id="KAF2857302.1"/>
    </source>
</evidence>
<dbReference type="Proteomes" id="UP000799421">
    <property type="component" value="Unassembled WGS sequence"/>
</dbReference>
<dbReference type="Gene3D" id="3.90.79.10">
    <property type="entry name" value="Nucleoside Triphosphate Pyrophosphohydrolase"/>
    <property type="match status" value="1"/>
</dbReference>
<evidence type="ECO:0000313" key="2">
    <source>
        <dbReference type="Proteomes" id="UP000799421"/>
    </source>
</evidence>
<evidence type="ECO:0008006" key="3">
    <source>
        <dbReference type="Google" id="ProtNLM"/>
    </source>
</evidence>
<protein>
    <recommendedName>
        <fullName evidence="3">Nudix hydrolase domain-containing protein</fullName>
    </recommendedName>
</protein>
<reference evidence="1" key="1">
    <citation type="journal article" date="2020" name="Stud. Mycol.">
        <title>101 Dothideomycetes genomes: a test case for predicting lifestyles and emergence of pathogens.</title>
        <authorList>
            <person name="Haridas S."/>
            <person name="Albert R."/>
            <person name="Binder M."/>
            <person name="Bloem J."/>
            <person name="Labutti K."/>
            <person name="Salamov A."/>
            <person name="Andreopoulos B."/>
            <person name="Baker S."/>
            <person name="Barry K."/>
            <person name="Bills G."/>
            <person name="Bluhm B."/>
            <person name="Cannon C."/>
            <person name="Castanera R."/>
            <person name="Culley D."/>
            <person name="Daum C."/>
            <person name="Ezra D."/>
            <person name="Gonzalez J."/>
            <person name="Henrissat B."/>
            <person name="Kuo A."/>
            <person name="Liang C."/>
            <person name="Lipzen A."/>
            <person name="Lutzoni F."/>
            <person name="Magnuson J."/>
            <person name="Mondo S."/>
            <person name="Nolan M."/>
            <person name="Ohm R."/>
            <person name="Pangilinan J."/>
            <person name="Park H.-J."/>
            <person name="Ramirez L."/>
            <person name="Alfaro M."/>
            <person name="Sun H."/>
            <person name="Tritt A."/>
            <person name="Yoshinaga Y."/>
            <person name="Zwiers L.-H."/>
            <person name="Turgeon B."/>
            <person name="Goodwin S."/>
            <person name="Spatafora J."/>
            <person name="Crous P."/>
            <person name="Grigoriev I."/>
        </authorList>
    </citation>
    <scope>NUCLEOTIDE SEQUENCE</scope>
    <source>
        <strain evidence="1">CBS 480.64</strain>
    </source>
</reference>
<accession>A0A6A7BQ88</accession>
<dbReference type="OrthoDB" id="10259236at2759"/>
<keyword evidence="2" id="KW-1185">Reference proteome</keyword>
<organism evidence="1 2">
    <name type="scientific">Piedraia hortae CBS 480.64</name>
    <dbReference type="NCBI Taxonomy" id="1314780"/>
    <lineage>
        <taxon>Eukaryota</taxon>
        <taxon>Fungi</taxon>
        <taxon>Dikarya</taxon>
        <taxon>Ascomycota</taxon>
        <taxon>Pezizomycotina</taxon>
        <taxon>Dothideomycetes</taxon>
        <taxon>Dothideomycetidae</taxon>
        <taxon>Capnodiales</taxon>
        <taxon>Piedraiaceae</taxon>
        <taxon>Piedraia</taxon>
    </lineage>
</organism>